<proteinExistence type="predicted"/>
<accession>A0A1B8Y4I2</accession>
<gene>
    <name evidence="1" type="ORF">XENTR_v900264461mg</name>
</gene>
<reference evidence="1" key="1">
    <citation type="submission" date="2009-11" db="EMBL/GenBank/DDBJ databases">
        <authorList>
            <consortium name="US DOE Joint Genome Institute (JGI-PGF)"/>
            <person name="Ottilar R."/>
            <person name="Schmutz J."/>
            <person name="Salamov A."/>
            <person name="Cheng J.F."/>
            <person name="Lucas S."/>
            <person name="Pitluck S."/>
            <person name="Gundlach H."/>
            <person name="Guo Y."/>
            <person name="Haberer G."/>
            <person name="Nasrallah J."/>
            <person name="Mayer K.F.X."/>
            <person name="van de Peer Y."/>
            <person name="Weigel D."/>
            <person name="Grigoriev I.V."/>
        </authorList>
    </citation>
    <scope>NUCLEOTIDE SEQUENCE</scope>
    <source>
        <strain evidence="1">Nigerian</strain>
    </source>
</reference>
<feature type="non-terminal residue" evidence="1">
    <location>
        <position position="1"/>
    </location>
</feature>
<name>A0A1B8Y4I2_XENTR</name>
<evidence type="ECO:0000313" key="1">
    <source>
        <dbReference type="EMBL" id="OCA17857.1"/>
    </source>
</evidence>
<protein>
    <submittedName>
        <fullName evidence="1">Uncharacterized protein</fullName>
    </submittedName>
</protein>
<reference evidence="1" key="3">
    <citation type="submission" date="2016-05" db="EMBL/GenBank/DDBJ databases">
        <title>WGS assembly of Xenopus tropicalis.</title>
        <authorList>
            <person name="Sessions A."/>
            <person name="Jenkins J."/>
            <person name="Mitros T."/>
            <person name="Lyons J.T."/>
            <person name="Dichmann D.S."/>
            <person name="Robert J."/>
            <person name="Harland R.M."/>
            <person name="Rokhsar D.S."/>
        </authorList>
    </citation>
    <scope>NUCLEOTIDE SEQUENCE</scope>
    <source>
        <strain evidence="1">Nigerian</strain>
    </source>
</reference>
<dbReference type="EMBL" id="KV460454">
    <property type="protein sequence ID" value="OCA17857.1"/>
    <property type="molecule type" value="Genomic_DNA"/>
</dbReference>
<organism evidence="1">
    <name type="scientific">Xenopus tropicalis</name>
    <name type="common">Western clawed frog</name>
    <name type="synonym">Silurana tropicalis</name>
    <dbReference type="NCBI Taxonomy" id="8364"/>
    <lineage>
        <taxon>Eukaryota</taxon>
        <taxon>Metazoa</taxon>
        <taxon>Chordata</taxon>
        <taxon>Craniata</taxon>
        <taxon>Vertebrata</taxon>
        <taxon>Euteleostomi</taxon>
        <taxon>Amphibia</taxon>
        <taxon>Batrachia</taxon>
        <taxon>Anura</taxon>
        <taxon>Pipoidea</taxon>
        <taxon>Pipidae</taxon>
        <taxon>Xenopodinae</taxon>
        <taxon>Xenopus</taxon>
        <taxon>Silurana</taxon>
    </lineage>
</organism>
<reference evidence="1" key="2">
    <citation type="journal article" date="2010" name="Science">
        <title>The genome of the Western clawed frog Xenopus tropicalis.</title>
        <authorList>
            <person name="Hellsten U."/>
            <person name="Harland R.M."/>
            <person name="Gilchrist M.J."/>
            <person name="Hendrix D."/>
            <person name="Jurka J."/>
            <person name="Kapitonov V."/>
            <person name="Ovcharenko I."/>
            <person name="Putnam N.H."/>
            <person name="Shu S."/>
            <person name="Taher L."/>
            <person name="Blitz I.L."/>
            <person name="Blumberg B."/>
            <person name="Dichmann D.S."/>
            <person name="Dubchak I."/>
            <person name="Amaya E."/>
            <person name="Detter J.C."/>
            <person name="Fletcher R."/>
            <person name="Gerhard D.S."/>
            <person name="Goodstein D."/>
            <person name="Graves T."/>
            <person name="Grigoriev I.V."/>
            <person name="Grimwood J."/>
            <person name="Kawashima T."/>
            <person name="Lindquist E."/>
            <person name="Lucas S.M."/>
            <person name="Mead P.E."/>
            <person name="Mitros T."/>
            <person name="Ogino H."/>
            <person name="Ohta Y."/>
            <person name="Poliakov A.V."/>
            <person name="Pollet N."/>
            <person name="Robert J."/>
            <person name="Salamov A."/>
            <person name="Sater A.K."/>
            <person name="Schmutz J."/>
            <person name="Terry A."/>
            <person name="Vize P.D."/>
            <person name="Warren W.C."/>
            <person name="Wells D."/>
            <person name="Wills A."/>
            <person name="Wilson R.K."/>
            <person name="Zimmerman L.B."/>
            <person name="Zorn A.M."/>
            <person name="Grainger R."/>
            <person name="Grammer T."/>
            <person name="Khokha M.K."/>
            <person name="Richardson P.M."/>
            <person name="Rokhsar D.S."/>
        </authorList>
    </citation>
    <scope>NUCLEOTIDE SEQUENCE [LARGE SCALE GENOMIC DNA]</scope>
    <source>
        <strain evidence="1">Nigerian</strain>
    </source>
</reference>
<sequence length="107" mass="11713">VKPLDQWDLLTGYRIPDLQIVETLYFIANSTKTTRRLGLSGGLTLYVSGTERIDKAVIIAKALDIGHLIDRVPEQRQAFRAESSDRGRIPIVSTSISEDSALTVSGG</sequence>
<dbReference type="AlphaFoldDB" id="A0A1B8Y4I2"/>